<evidence type="ECO:0000313" key="2">
    <source>
        <dbReference type="EMBL" id="CAD8490217.1"/>
    </source>
</evidence>
<gene>
    <name evidence="2" type="ORF">PANT1444_LOCUS11080</name>
</gene>
<sequence>MLTSIRLLSFAAAAAALQLPAHGSRTASPRMQFGDFKNPFANPRDGATTVSITFSFQCADRGPNSVLGQLDTLASAADTSTADGFSALCSDTALMLLRREGQWLACCGSAEHSKDEDIALATFDRLAIREAAKFEDRTPASTIDSALAAAGVTTAAAKVSPPTMAVVCVLACLAGDSGERVPKSFNGDGAAARSALEELNAAGKADQEVLALELFWVPGEAEEELDADEIILDWPELMTC</sequence>
<evidence type="ECO:0000256" key="1">
    <source>
        <dbReference type="SAM" id="SignalP"/>
    </source>
</evidence>
<dbReference type="PANTHER" id="PTHR33975:SF2">
    <property type="entry name" value="MYELIN-ASSOCIATED OLIGODENDROCYTE BASIC PROTEIN"/>
    <property type="match status" value="1"/>
</dbReference>
<dbReference type="PANTHER" id="PTHR33975">
    <property type="entry name" value="MYELIN-ASSOCIATED OLIGODENDROCYTE BASIC PROTEIN"/>
    <property type="match status" value="1"/>
</dbReference>
<dbReference type="Pfam" id="PF07466">
    <property type="entry name" value="DUF1517"/>
    <property type="match status" value="1"/>
</dbReference>
<feature type="chain" id="PRO_5031469918" evidence="1">
    <location>
        <begin position="17"/>
        <end position="240"/>
    </location>
</feature>
<dbReference type="EMBL" id="HBEP01019712">
    <property type="protein sequence ID" value="CAD8490217.1"/>
    <property type="molecule type" value="Transcribed_RNA"/>
</dbReference>
<dbReference type="AlphaFoldDB" id="A0A7S0EQ53"/>
<proteinExistence type="predicted"/>
<dbReference type="InterPro" id="IPR010903">
    <property type="entry name" value="DUF1517"/>
</dbReference>
<keyword evidence="1" id="KW-0732">Signal</keyword>
<organism evidence="2">
    <name type="scientific">Phaeocystis antarctica</name>
    <dbReference type="NCBI Taxonomy" id="33657"/>
    <lineage>
        <taxon>Eukaryota</taxon>
        <taxon>Haptista</taxon>
        <taxon>Haptophyta</taxon>
        <taxon>Prymnesiophyceae</taxon>
        <taxon>Phaeocystales</taxon>
        <taxon>Phaeocystaceae</taxon>
        <taxon>Phaeocystis</taxon>
    </lineage>
</organism>
<protein>
    <submittedName>
        <fullName evidence="2">Uncharacterized protein</fullName>
    </submittedName>
</protein>
<feature type="signal peptide" evidence="1">
    <location>
        <begin position="1"/>
        <end position="16"/>
    </location>
</feature>
<accession>A0A7S0EQ53</accession>
<dbReference type="InterPro" id="IPR053023">
    <property type="entry name" value="FLAP_modulator"/>
</dbReference>
<name>A0A7S0EQ53_9EUKA</name>
<reference evidence="2" key="1">
    <citation type="submission" date="2021-01" db="EMBL/GenBank/DDBJ databases">
        <authorList>
            <person name="Corre E."/>
            <person name="Pelletier E."/>
            <person name="Niang G."/>
            <person name="Scheremetjew M."/>
            <person name="Finn R."/>
            <person name="Kale V."/>
            <person name="Holt S."/>
            <person name="Cochrane G."/>
            <person name="Meng A."/>
            <person name="Brown T."/>
            <person name="Cohen L."/>
        </authorList>
    </citation>
    <scope>NUCLEOTIDE SEQUENCE</scope>
    <source>
        <strain evidence="2">CCMP1374</strain>
    </source>
</reference>